<dbReference type="OrthoDB" id="7354434at2"/>
<feature type="domain" description="Autotransporter" evidence="2">
    <location>
        <begin position="469"/>
        <end position="746"/>
    </location>
</feature>
<dbReference type="PROSITE" id="PS51208">
    <property type="entry name" value="AUTOTRANSPORTER"/>
    <property type="match status" value="1"/>
</dbReference>
<evidence type="ECO:0000256" key="1">
    <source>
        <dbReference type="SAM" id="SignalP"/>
    </source>
</evidence>
<dbReference type="SUPFAM" id="SSF103515">
    <property type="entry name" value="Autotransporter"/>
    <property type="match status" value="1"/>
</dbReference>
<dbReference type="InterPro" id="IPR036709">
    <property type="entry name" value="Autotransporte_beta_dom_sf"/>
</dbReference>
<dbReference type="EMBL" id="NWTK01000003">
    <property type="protein sequence ID" value="PKR54987.1"/>
    <property type="molecule type" value="Genomic_DNA"/>
</dbReference>
<dbReference type="Gene3D" id="2.40.128.130">
    <property type="entry name" value="Autotransporter beta-domain"/>
    <property type="match status" value="1"/>
</dbReference>
<protein>
    <recommendedName>
        <fullName evidence="2">Autotransporter domain-containing protein</fullName>
    </recommendedName>
</protein>
<evidence type="ECO:0000259" key="2">
    <source>
        <dbReference type="PROSITE" id="PS51208"/>
    </source>
</evidence>
<organism evidence="3 4">
    <name type="scientific">Thalassospira marina</name>
    <dbReference type="NCBI Taxonomy" id="2048283"/>
    <lineage>
        <taxon>Bacteria</taxon>
        <taxon>Pseudomonadati</taxon>
        <taxon>Pseudomonadota</taxon>
        <taxon>Alphaproteobacteria</taxon>
        <taxon>Rhodospirillales</taxon>
        <taxon>Thalassospiraceae</taxon>
        <taxon>Thalassospira</taxon>
    </lineage>
</organism>
<dbReference type="GO" id="GO:0019867">
    <property type="term" value="C:outer membrane"/>
    <property type="evidence" value="ECO:0007669"/>
    <property type="project" value="InterPro"/>
</dbReference>
<feature type="signal peptide" evidence="1">
    <location>
        <begin position="1"/>
        <end position="35"/>
    </location>
</feature>
<evidence type="ECO:0000313" key="4">
    <source>
        <dbReference type="Proteomes" id="UP000233597"/>
    </source>
</evidence>
<sequence length="746" mass="76364">MTKLGENGRMRLHLLLGVSAVALNIALMTAPPAQAAPCPLESNTTITTNQSCISWTGGDLSINSGVSVSGTITNGISASGVVGNLENNGVISAPGNDGFYSSGGTIQTLTNTGTISGFVGIYAENSASISTIINDTNGTITGTYTLFASGNANINSIENRGLISGQTALYFTSATIGSLTNSGTIAGNIDANIDPGLTITGSNSSSAYGLFTGSSGGISNSDIGIITHTLTDLTFDSGYIWLNDNVNVGANHTVKVNNATIKLSNTISITGDYTQTGGGLVSSITSDSQYGALNVSGQANISNTTLVLQGSNLQAGDHYTIVSVNDPSGNSSITSVSVIGTNGLSATTQDNGGNLVVTLTQGSAKYSPVGQATGGAASSFGSVLDKLNGGSSSQAQAFQSNVLAVIDSLANDQQKGAAIKQLAPANAANTMQMSAQSTAIVLGAVDAHQQLAMGGDNGIYAGTGKAAGNSTAQSALWGQFLGGSSHLAGSSDNDGFTSKSFGLTSGFDHLITPNLLGGVALSWLRSWTDGSNDSSGSTQRLDSYQLTAYSTYRLGRLALDGQAGVGWNHFDQKRNVSFLGQTAGADYDGQQYMARIRAGYDFSVGANTTLTPFGSLRWLHARNESYDETGAGSANLSVDSQNSDVVTQELGARAQWQLDTAYGTLTPEISAAWVHDYTDSAQTSTGQIGGAAYSVETEGLPSDGVHIGAALSLAATDSTNIRLEYDGEMRSGYQSQTATLKANWNF</sequence>
<proteinExistence type="predicted"/>
<dbReference type="Proteomes" id="UP000233597">
    <property type="component" value="Unassembled WGS sequence"/>
</dbReference>
<dbReference type="InterPro" id="IPR006315">
    <property type="entry name" value="OM_autotransptr_brl_dom"/>
</dbReference>
<dbReference type="InterPro" id="IPR005546">
    <property type="entry name" value="Autotransporte_beta"/>
</dbReference>
<dbReference type="Pfam" id="PF03797">
    <property type="entry name" value="Autotransporter"/>
    <property type="match status" value="1"/>
</dbReference>
<accession>A0A2N3KWV8</accession>
<keyword evidence="1" id="KW-0732">Signal</keyword>
<gene>
    <name evidence="3" type="ORF">COO20_06255</name>
</gene>
<evidence type="ECO:0000313" key="3">
    <source>
        <dbReference type="EMBL" id="PKR54987.1"/>
    </source>
</evidence>
<reference evidence="3 4" key="1">
    <citation type="submission" date="2017-09" db="EMBL/GenBank/DDBJ databases">
        <title>Biodiversity and function of Thalassospira species in the particle-attached aromatic-hydrocarbon-degrading consortia from the surface seawater of the South China Sea.</title>
        <authorList>
            <person name="Dong C."/>
            <person name="Liu R."/>
            <person name="Shao Z."/>
        </authorList>
    </citation>
    <scope>NUCLEOTIDE SEQUENCE [LARGE SCALE GENOMIC DNA]</scope>
    <source>
        <strain evidence="3 4">CSC1P2</strain>
    </source>
</reference>
<dbReference type="RefSeq" id="WP_101264829.1">
    <property type="nucleotide sequence ID" value="NZ_NWTK01000003.1"/>
</dbReference>
<feature type="chain" id="PRO_5014820318" description="Autotransporter domain-containing protein" evidence="1">
    <location>
        <begin position="36"/>
        <end position="746"/>
    </location>
</feature>
<dbReference type="NCBIfam" id="TIGR01414">
    <property type="entry name" value="autotrans_barl"/>
    <property type="match status" value="1"/>
</dbReference>
<comment type="caution">
    <text evidence="3">The sequence shown here is derived from an EMBL/GenBank/DDBJ whole genome shotgun (WGS) entry which is preliminary data.</text>
</comment>
<name>A0A2N3KWV8_9PROT</name>
<dbReference type="AlphaFoldDB" id="A0A2N3KWV8"/>
<dbReference type="SMART" id="SM00869">
    <property type="entry name" value="Autotransporter"/>
    <property type="match status" value="1"/>
</dbReference>